<dbReference type="InterPro" id="IPR013517">
    <property type="entry name" value="FG-GAP"/>
</dbReference>
<dbReference type="Gene3D" id="2.130.10.130">
    <property type="entry name" value="Integrin alpha, N-terminal"/>
    <property type="match status" value="1"/>
</dbReference>
<reference evidence="3 4" key="1">
    <citation type="submission" date="2015-02" db="EMBL/GenBank/DDBJ databases">
        <title>Single-cell genomics of uncultivated deep-branching MTB reveals a conserved set of magnetosome genes.</title>
        <authorList>
            <person name="Kolinko S."/>
            <person name="Richter M."/>
            <person name="Glockner F.O."/>
            <person name="Brachmann A."/>
            <person name="Schuler D."/>
        </authorList>
    </citation>
    <scope>NUCLEOTIDE SEQUENCE [LARGE SCALE GENOMIC DNA]</scope>
    <source>
        <strain evidence="3">TM-1</strain>
    </source>
</reference>
<protein>
    <submittedName>
        <fullName evidence="3">FG-GAP repeat domain-containing protein</fullName>
    </submittedName>
</protein>
<comment type="caution">
    <text evidence="3">The sequence shown here is derived from an EMBL/GenBank/DDBJ whole genome shotgun (WGS) entry which is preliminary data.</text>
</comment>
<name>A0A0F3GR12_9BACT</name>
<proteinExistence type="predicted"/>
<dbReference type="Proteomes" id="UP000033423">
    <property type="component" value="Unassembled WGS sequence"/>
</dbReference>
<keyword evidence="1" id="KW-0732">Signal</keyword>
<evidence type="ECO:0000313" key="3">
    <source>
        <dbReference type="EMBL" id="KJU84399.1"/>
    </source>
</evidence>
<sequence>MDGATIKDKGFAGNVPLNWQIKATGDFNDDCSSDILWQDSVTGDVAIWLMDGTSINKQAIVQKGMPGQWQFAGIGDLNGDGNADIVWQDTTNGDIYGWLMDGIDIAQKGFISRGIPFDWQIKAVADYNGDGKDDIYLKHADPDKDVIFLMNGLKPTPNFVTHKSDGNQPGPMTGRASGSDGWNIVTTGDYDGDGKNDTLWRNGSNASVYMTRQDGENVNVYINFMDGTEIIGGGYVEQNVPSNWGIIY</sequence>
<keyword evidence="4" id="KW-1185">Reference proteome</keyword>
<accession>A0A0F3GR12</accession>
<dbReference type="PATRIC" id="fig|29290.4.peg.4531"/>
<gene>
    <name evidence="3" type="ORF">MBAV_003407</name>
</gene>
<dbReference type="SUPFAM" id="SSF69318">
    <property type="entry name" value="Integrin alpha N-terminal domain"/>
    <property type="match status" value="1"/>
</dbReference>
<organism evidence="3 4">
    <name type="scientific">Candidatus Magnetobacterium bavaricum</name>
    <dbReference type="NCBI Taxonomy" id="29290"/>
    <lineage>
        <taxon>Bacteria</taxon>
        <taxon>Pseudomonadati</taxon>
        <taxon>Nitrospirota</taxon>
        <taxon>Thermodesulfovibrionia</taxon>
        <taxon>Thermodesulfovibrionales</taxon>
        <taxon>Candidatus Magnetobacteriaceae</taxon>
        <taxon>Candidatus Magnetobacterium</taxon>
    </lineage>
</organism>
<dbReference type="Pfam" id="PF13517">
    <property type="entry name" value="FG-GAP_3"/>
    <property type="match status" value="1"/>
</dbReference>
<dbReference type="EMBL" id="LACI01001477">
    <property type="protein sequence ID" value="KJU84399.1"/>
    <property type="molecule type" value="Genomic_DNA"/>
</dbReference>
<evidence type="ECO:0000313" key="4">
    <source>
        <dbReference type="Proteomes" id="UP000033423"/>
    </source>
</evidence>
<dbReference type="AlphaFoldDB" id="A0A0F3GR12"/>
<dbReference type="InterPro" id="IPR028994">
    <property type="entry name" value="Integrin_alpha_N"/>
</dbReference>
<evidence type="ECO:0000256" key="2">
    <source>
        <dbReference type="SAM" id="MobiDB-lite"/>
    </source>
</evidence>
<evidence type="ECO:0000256" key="1">
    <source>
        <dbReference type="ARBA" id="ARBA00022729"/>
    </source>
</evidence>
<dbReference type="PANTHER" id="PTHR46580:SF2">
    <property type="entry name" value="MAM DOMAIN-CONTAINING PROTEIN"/>
    <property type="match status" value="1"/>
</dbReference>
<dbReference type="PANTHER" id="PTHR46580">
    <property type="entry name" value="SENSOR KINASE-RELATED"/>
    <property type="match status" value="1"/>
</dbReference>
<feature type="region of interest" description="Disordered" evidence="2">
    <location>
        <begin position="160"/>
        <end position="179"/>
    </location>
</feature>